<protein>
    <recommendedName>
        <fullName evidence="3">DUF2064 domain-containing protein</fullName>
    </recommendedName>
</protein>
<organism evidence="1 2">
    <name type="scientific">Chloroflexus aurantiacus (strain ATCC 29366 / DSM 635 / J-10-fl)</name>
    <dbReference type="NCBI Taxonomy" id="324602"/>
    <lineage>
        <taxon>Bacteria</taxon>
        <taxon>Bacillati</taxon>
        <taxon>Chloroflexota</taxon>
        <taxon>Chloroflexia</taxon>
        <taxon>Chloroflexales</taxon>
        <taxon>Chloroflexineae</taxon>
        <taxon>Chloroflexaceae</taxon>
        <taxon>Chloroflexus</taxon>
    </lineage>
</organism>
<dbReference type="PANTHER" id="PTHR36529:SF1">
    <property type="entry name" value="GLYCOSYLTRANSFERASE"/>
    <property type="match status" value="1"/>
</dbReference>
<dbReference type="PATRIC" id="fig|324602.8.peg.2359"/>
<accession>A9WEX6</accession>
<proteinExistence type="predicted"/>
<dbReference type="Gene3D" id="3.90.550.10">
    <property type="entry name" value="Spore Coat Polysaccharide Biosynthesis Protein SpsA, Chain A"/>
    <property type="match status" value="1"/>
</dbReference>
<name>A9WEX6_CHLAA</name>
<evidence type="ECO:0000313" key="1">
    <source>
        <dbReference type="EMBL" id="ABY35291.1"/>
    </source>
</evidence>
<dbReference type="InterPro" id="IPR029044">
    <property type="entry name" value="Nucleotide-diphossugar_trans"/>
</dbReference>
<dbReference type="EMBL" id="CP000909">
    <property type="protein sequence ID" value="ABY35291.1"/>
    <property type="molecule type" value="Genomic_DNA"/>
</dbReference>
<gene>
    <name evidence="1" type="ordered locus">Caur_2079</name>
</gene>
<dbReference type="Pfam" id="PF09837">
    <property type="entry name" value="DUF2064"/>
    <property type="match status" value="1"/>
</dbReference>
<dbReference type="InParanoid" id="A9WEX6"/>
<reference evidence="2" key="1">
    <citation type="journal article" date="2011" name="BMC Genomics">
        <title>Complete genome sequence of the filamentous anoxygenic phototrophic bacterium Chloroflexus aurantiacus.</title>
        <authorList>
            <person name="Tang K.H."/>
            <person name="Barry K."/>
            <person name="Chertkov O."/>
            <person name="Dalin E."/>
            <person name="Han C.S."/>
            <person name="Hauser L.J."/>
            <person name="Honchak B.M."/>
            <person name="Karbach L.E."/>
            <person name="Land M.L."/>
            <person name="Lapidus A."/>
            <person name="Larimer F.W."/>
            <person name="Mikhailova N."/>
            <person name="Pitluck S."/>
            <person name="Pierson B.K."/>
            <person name="Blankenship R.E."/>
        </authorList>
    </citation>
    <scope>NUCLEOTIDE SEQUENCE [LARGE SCALE GENOMIC DNA]</scope>
    <source>
        <strain evidence="2">ATCC 29366 / DSM 635 / J-10-fl</strain>
    </source>
</reference>
<dbReference type="AlphaFoldDB" id="A9WEX6"/>
<evidence type="ECO:0008006" key="3">
    <source>
        <dbReference type="Google" id="ProtNLM"/>
    </source>
</evidence>
<dbReference type="RefSeq" id="WP_012257945.1">
    <property type="nucleotide sequence ID" value="NC_010175.1"/>
</dbReference>
<dbReference type="KEGG" id="cau:Caur_2079"/>
<keyword evidence="2" id="KW-1185">Reference proteome</keyword>
<dbReference type="Proteomes" id="UP000002008">
    <property type="component" value="Chromosome"/>
</dbReference>
<dbReference type="InterPro" id="IPR018641">
    <property type="entry name" value="Trfase_1_rSAM/seldom-assoc"/>
</dbReference>
<dbReference type="SUPFAM" id="SSF53448">
    <property type="entry name" value="Nucleotide-diphospho-sugar transferases"/>
    <property type="match status" value="1"/>
</dbReference>
<dbReference type="PANTHER" id="PTHR36529">
    <property type="entry name" value="SLL1095 PROTEIN"/>
    <property type="match status" value="1"/>
</dbReference>
<dbReference type="EnsemblBacteria" id="ABY35291">
    <property type="protein sequence ID" value="ABY35291"/>
    <property type="gene ID" value="Caur_2079"/>
</dbReference>
<sequence length="185" mass="20295">MQRTTLILDRSSALRETFGIEASWWSNAFVTDLQALVLRVTGVPARVTATIQIAAEAIEGPLLIVSGDTPHLPESRIRDAYTLLDNGADLVIGLCDRGGWYALGVRQSTAIGRIPVTLEDLRPWLDGLQRRGLHVARLPLWFRITYPSDLATLAVALRTMPGNYAPATRHLLGDNASALEREWGA</sequence>
<evidence type="ECO:0000313" key="2">
    <source>
        <dbReference type="Proteomes" id="UP000002008"/>
    </source>
</evidence>
<dbReference type="eggNOG" id="COG3222">
    <property type="taxonomic scope" value="Bacteria"/>
</dbReference>
<dbReference type="STRING" id="324602.Caur_2079"/>
<dbReference type="HOGENOM" id="CLU_1472706_0_0_0"/>